<sequence length="101" mass="11803">MKLLIITAVKVFEKEVKMILKKSDIKIFSYTDIKGFRDSTEESVESNWFASEMNESQSIMFYSFADKEKTDVLFNYVNEFNTTQKTLSKIHVVILNVEKSN</sequence>
<dbReference type="OrthoDB" id="1524637at2"/>
<protein>
    <recommendedName>
        <fullName evidence="3">Nitrogen regulatory protein P-II</fullName>
    </recommendedName>
</protein>
<dbReference type="Proteomes" id="UP000256429">
    <property type="component" value="Unassembled WGS sequence"/>
</dbReference>
<proteinExistence type="predicted"/>
<reference evidence="1 2" key="1">
    <citation type="submission" date="2018-08" db="EMBL/GenBank/DDBJ databases">
        <title>Genomic Encyclopedia of Type Strains, Phase III (KMG-III): the genomes of soil and plant-associated and newly described type strains.</title>
        <authorList>
            <person name="Whitman W."/>
        </authorList>
    </citation>
    <scope>NUCLEOTIDE SEQUENCE [LARGE SCALE GENOMIC DNA]</scope>
    <source>
        <strain evidence="1 2">325-5</strain>
    </source>
</reference>
<dbReference type="RefSeq" id="WP_115882533.1">
    <property type="nucleotide sequence ID" value="NZ_QTTQ01000012.1"/>
</dbReference>
<name>A0A3D9RTC5_9FLAO</name>
<evidence type="ECO:0000313" key="1">
    <source>
        <dbReference type="EMBL" id="REE79982.1"/>
    </source>
</evidence>
<gene>
    <name evidence="1" type="ORF">BX611_2883</name>
</gene>
<dbReference type="EMBL" id="QTTQ01000012">
    <property type="protein sequence ID" value="REE79982.1"/>
    <property type="molecule type" value="Genomic_DNA"/>
</dbReference>
<accession>A0A3D9RTC5</accession>
<evidence type="ECO:0008006" key="3">
    <source>
        <dbReference type="Google" id="ProtNLM"/>
    </source>
</evidence>
<comment type="caution">
    <text evidence="1">The sequence shown here is derived from an EMBL/GenBank/DDBJ whole genome shotgun (WGS) entry which is preliminary data.</text>
</comment>
<evidence type="ECO:0000313" key="2">
    <source>
        <dbReference type="Proteomes" id="UP000256429"/>
    </source>
</evidence>
<keyword evidence="2" id="KW-1185">Reference proteome</keyword>
<organism evidence="1 2">
    <name type="scientific">Lutibacter oceani</name>
    <dbReference type="NCBI Taxonomy" id="1853311"/>
    <lineage>
        <taxon>Bacteria</taxon>
        <taxon>Pseudomonadati</taxon>
        <taxon>Bacteroidota</taxon>
        <taxon>Flavobacteriia</taxon>
        <taxon>Flavobacteriales</taxon>
        <taxon>Flavobacteriaceae</taxon>
        <taxon>Lutibacter</taxon>
    </lineage>
</organism>
<dbReference type="AlphaFoldDB" id="A0A3D9RTC5"/>